<evidence type="ECO:0000313" key="1">
    <source>
        <dbReference type="EMBL" id="MBB3099443.1"/>
    </source>
</evidence>
<comment type="caution">
    <text evidence="1">The sequence shown here is derived from an EMBL/GenBank/DDBJ whole genome shotgun (WGS) entry which is preliminary data.</text>
</comment>
<dbReference type="Pfam" id="PF10518">
    <property type="entry name" value="TAT_signal"/>
    <property type="match status" value="1"/>
</dbReference>
<dbReference type="InterPro" id="IPR019546">
    <property type="entry name" value="TAT_signal_bac_arc"/>
</dbReference>
<protein>
    <recommendedName>
        <fullName evidence="3">Tat (Twin-arginine translocation) pathway signal sequence</fullName>
    </recommendedName>
</protein>
<reference evidence="1 2" key="1">
    <citation type="submission" date="2020-08" db="EMBL/GenBank/DDBJ databases">
        <title>Genomic Encyclopedia of Type Strains, Phase III (KMG-III): the genomes of soil and plant-associated and newly described type strains.</title>
        <authorList>
            <person name="Whitman W."/>
        </authorList>
    </citation>
    <scope>NUCLEOTIDE SEQUENCE [LARGE SCALE GENOMIC DNA]</scope>
    <source>
        <strain evidence="1 2">CECT 3287</strain>
    </source>
</reference>
<proteinExistence type="predicted"/>
<accession>A0A7W5FI77</accession>
<dbReference type="NCBIfam" id="TIGR01409">
    <property type="entry name" value="TAT_signal_seq"/>
    <property type="match status" value="1"/>
</dbReference>
<dbReference type="EMBL" id="JACHXF010000019">
    <property type="protein sequence ID" value="MBB3099443.1"/>
    <property type="molecule type" value="Genomic_DNA"/>
</dbReference>
<sequence length="49" mass="4657">MNVSRRSLLKAAGAAGATGLAAVPGLVPMPAVAAAASFTGPSTGSFIGW</sequence>
<dbReference type="InterPro" id="IPR006311">
    <property type="entry name" value="TAT_signal"/>
</dbReference>
<keyword evidence="2" id="KW-1185">Reference proteome</keyword>
<dbReference type="PROSITE" id="PS51318">
    <property type="entry name" value="TAT"/>
    <property type="match status" value="1"/>
</dbReference>
<evidence type="ECO:0008006" key="3">
    <source>
        <dbReference type="Google" id="ProtNLM"/>
    </source>
</evidence>
<dbReference type="AlphaFoldDB" id="A0A7W5FI77"/>
<organism evidence="1 2">
    <name type="scientific">Actinoplanes campanulatus</name>
    <dbReference type="NCBI Taxonomy" id="113559"/>
    <lineage>
        <taxon>Bacteria</taxon>
        <taxon>Bacillati</taxon>
        <taxon>Actinomycetota</taxon>
        <taxon>Actinomycetes</taxon>
        <taxon>Micromonosporales</taxon>
        <taxon>Micromonosporaceae</taxon>
        <taxon>Actinoplanes</taxon>
    </lineage>
</organism>
<dbReference type="RefSeq" id="WP_229795496.1">
    <property type="nucleotide sequence ID" value="NZ_BMPW01000023.1"/>
</dbReference>
<name>A0A7W5FI77_9ACTN</name>
<evidence type="ECO:0000313" key="2">
    <source>
        <dbReference type="Proteomes" id="UP000590749"/>
    </source>
</evidence>
<gene>
    <name evidence="1" type="ORF">FHR83_007150</name>
</gene>
<dbReference type="Proteomes" id="UP000590749">
    <property type="component" value="Unassembled WGS sequence"/>
</dbReference>